<protein>
    <submittedName>
        <fullName evidence="1">Uncharacterized protein</fullName>
    </submittedName>
</protein>
<dbReference type="SUPFAM" id="SSF63829">
    <property type="entry name" value="Calcium-dependent phosphotriesterase"/>
    <property type="match status" value="1"/>
</dbReference>
<gene>
    <name evidence="1" type="ORF">RD2015_3758</name>
</gene>
<dbReference type="KEGG" id="rdp:RD2015_3758"/>
<dbReference type="InterPro" id="IPR011047">
    <property type="entry name" value="Quinoprotein_ADH-like_sf"/>
</dbReference>
<dbReference type="RefSeq" id="WP_058936209.1">
    <property type="nucleotide sequence ID" value="NZ_CP013729.1"/>
</dbReference>
<dbReference type="InterPro" id="IPR013783">
    <property type="entry name" value="Ig-like_fold"/>
</dbReference>
<reference evidence="1 2" key="1">
    <citation type="submission" date="2015-12" db="EMBL/GenBank/DDBJ databases">
        <title>Complete genome of Roseateles depolymerans KCTC 42856.</title>
        <authorList>
            <person name="Kim K.M."/>
        </authorList>
    </citation>
    <scope>NUCLEOTIDE SEQUENCE [LARGE SCALE GENOMIC DNA]</scope>
    <source>
        <strain evidence="1 2">KCTC 42856</strain>
    </source>
</reference>
<dbReference type="Proteomes" id="UP000060699">
    <property type="component" value="Chromosome"/>
</dbReference>
<evidence type="ECO:0000313" key="2">
    <source>
        <dbReference type="Proteomes" id="UP000060699"/>
    </source>
</evidence>
<dbReference type="Gene3D" id="2.60.40.10">
    <property type="entry name" value="Immunoglobulins"/>
    <property type="match status" value="1"/>
</dbReference>
<evidence type="ECO:0000313" key="1">
    <source>
        <dbReference type="EMBL" id="ALV08211.1"/>
    </source>
</evidence>
<dbReference type="InterPro" id="IPR015943">
    <property type="entry name" value="WD40/YVTN_repeat-like_dom_sf"/>
</dbReference>
<name>A0A0U3MYX4_9BURK</name>
<keyword evidence="2" id="KW-1185">Reference proteome</keyword>
<dbReference type="InterPro" id="IPR011123">
    <property type="entry name" value="Y_Y_Y"/>
</dbReference>
<dbReference type="EMBL" id="CP013729">
    <property type="protein sequence ID" value="ALV08211.1"/>
    <property type="molecule type" value="Genomic_DNA"/>
</dbReference>
<dbReference type="AlphaFoldDB" id="A0A0U3MYX4"/>
<dbReference type="Pfam" id="PF07495">
    <property type="entry name" value="Y_Y_Y"/>
    <property type="match status" value="1"/>
</dbReference>
<dbReference type="SUPFAM" id="SSF50998">
    <property type="entry name" value="Quinoprotein alcohol dehydrogenase-like"/>
    <property type="match status" value="1"/>
</dbReference>
<dbReference type="STRING" id="76731.RD2015_3758"/>
<organism evidence="1 2">
    <name type="scientific">Roseateles depolymerans</name>
    <dbReference type="NCBI Taxonomy" id="76731"/>
    <lineage>
        <taxon>Bacteria</taxon>
        <taxon>Pseudomonadati</taxon>
        <taxon>Pseudomonadota</taxon>
        <taxon>Betaproteobacteria</taxon>
        <taxon>Burkholderiales</taxon>
        <taxon>Sphaerotilaceae</taxon>
        <taxon>Roseateles</taxon>
    </lineage>
</organism>
<proteinExistence type="predicted"/>
<sequence>MVLGRFLRLVLFLVLGLGTLPAYALDRHRSFEQLHHSRWTANDGAPIGIRKISQTADGWLWLGSTSGLYRFDGVRFEQFVAAEDPEFGARPVSTLAAASNGDLWVGLLDGGIARIDPRGHLTVYPLPADLPSFQTTKLATSASGQTWAVVSGQLLVFEGGLWRHPDASFQAPATPPAGLHTDANGALWLASDDRWWRLDPERQQFVERVRGLAAGRAIRIVGGISWVVTADGLHPLPGSERPSGPAVRQPDSSALWIDDQANVWSAYCPAGLCRTQLPVDWTTARRPLHLPPVTESWTRRDGLTSDIGMTALEDREGNLWVATQSGLDRFRDTLLARFTPSSAATNFLLQSYRVVDPGGPLRQHLLLSAVDAEHGSLLWRWNEHQGFSPLEWSRDRGRIRALHRDGEGREWVGSTTGLWQLRGAQARPVAPPAAASTAPSCTQLLSNRQGLWALFPSVGLQLLRDGAWQTLPFPGLQDERPTAFALEGATAVWTGYANNRLMRHDEQGAQLYDSRQGLAVGAVNYVYSGRYVLVGGDRGLQMLHQGRFRSLRSTQPEALRGITGATETPAGDLWLNGVRGAVRVPADALSRWVADPQTEVALQVFDSGDGYPAAAMALGPQASVVASGPGRLWFAGLEGIAALDLDRLPAARPGPEVQWLAVAADQRWQDARDDLELPAGTQTVSVRFTALALGAPERVRFEARLMGVDTDWRPLGSQRDLSYSHLPPGRHELQVRASLADGPPSPHPATLRFILQPTLLQRLWMRVLLALAGTALLASVLRWRLGLLARREHDRLRIRMDEREQLAQQLNDTLLQGLHGLTLHFQKVANRMRSEDPNHPLMEAALNRADELILQGREQVSALRNTQRLEQQDVAVIWSRLGERRAAEQKIDFLMEVEGASRPLRPHAKAALQALGNAMLAQAFARVTGTGTGTRTGAVRARLIWRWWGLRLVVTADQQGAAAASPEGLTATAERDTTAQDSLEQRARALGGWIRTVHSRRNADGASFSLSLCVPALRLYGYEGWPWSVSGGSVTGLEDGNG</sequence>
<dbReference type="Gene3D" id="2.130.10.10">
    <property type="entry name" value="YVTN repeat-like/Quinoprotein amine dehydrogenase"/>
    <property type="match status" value="3"/>
</dbReference>
<accession>A0A0U3MYX4</accession>